<keyword evidence="5" id="KW-0732">Signal</keyword>
<evidence type="ECO:0000313" key="6">
    <source>
        <dbReference type="EMBL" id="BDD12532.1"/>
    </source>
</evidence>
<evidence type="ECO:0000256" key="5">
    <source>
        <dbReference type="SAM" id="SignalP"/>
    </source>
</evidence>
<dbReference type="Proteomes" id="UP001348817">
    <property type="component" value="Plasmid pFA5"/>
</dbReference>
<dbReference type="SUPFAM" id="SSF75005">
    <property type="entry name" value="Arabinanase/levansucrase/invertase"/>
    <property type="match status" value="1"/>
</dbReference>
<comment type="similarity">
    <text evidence="1 4">Belongs to the glycosyl hydrolase 43 family.</text>
</comment>
<keyword evidence="7" id="KW-1185">Reference proteome</keyword>
<reference evidence="6 7" key="1">
    <citation type="submission" date="2021-12" db="EMBL/GenBank/DDBJ databases">
        <title>Genome sequencing of bacteria with rrn-lacking chromosome and rrn-plasmid.</title>
        <authorList>
            <person name="Anda M."/>
            <person name="Iwasaki W."/>
        </authorList>
    </citation>
    <scope>NUCLEOTIDE SEQUENCE [LARGE SCALE GENOMIC DNA]</scope>
    <source>
        <strain evidence="6 7">DSM 100852</strain>
        <plasmid evidence="6 7">pFA5</plasmid>
    </source>
</reference>
<dbReference type="PANTHER" id="PTHR22925:SF3">
    <property type="entry name" value="GLYCOSYL HYDROLASE FAMILY PROTEIN 43"/>
    <property type="match status" value="1"/>
</dbReference>
<dbReference type="RefSeq" id="WP_338395851.1">
    <property type="nucleotide sequence ID" value="NZ_AP025319.1"/>
</dbReference>
<feature type="signal peptide" evidence="5">
    <location>
        <begin position="1"/>
        <end position="22"/>
    </location>
</feature>
<dbReference type="AlphaFoldDB" id="A0AAU9D508"/>
<feature type="chain" id="PRO_5043459817" evidence="5">
    <location>
        <begin position="23"/>
        <end position="344"/>
    </location>
</feature>
<sequence>MRLNTLLSFLITVCFLAQTALAQNKTIKPDAVWKDSAGKRINAHGGCVISHGGIYYWYGEEKEKGLSEKEHADAGVHCYASSDLVNWHDQGLVLKLIKGETLSDLAFDSNHDRPKVVYNEATRKFVMFFKLYLRGKGHGVAYVGVATSDSPVGPFVYKHKFLGGGSPNGTGDFAIYKDDDGKLYHLSVRKPDKAFVIGKMRDDYLMPEGKYQICEGVTRHTEAPAIFKKDGIYHMLASGSTGWAPNPARHFTARNIYGPWKFRGNPCQGTNPHNNLGPDKTFGGQSNFVLKVDEQKDAYIAIFDINKPKHPYESAYIWLPIKFKGKDISILWQDAWSLDVFRNQ</sequence>
<keyword evidence="3 4" id="KW-0326">Glycosidase</keyword>
<organism evidence="6 7">
    <name type="scientific">Fulvitalea axinellae</name>
    <dbReference type="NCBI Taxonomy" id="1182444"/>
    <lineage>
        <taxon>Bacteria</taxon>
        <taxon>Pseudomonadati</taxon>
        <taxon>Bacteroidota</taxon>
        <taxon>Cytophagia</taxon>
        <taxon>Cytophagales</taxon>
        <taxon>Persicobacteraceae</taxon>
        <taxon>Fulvitalea</taxon>
    </lineage>
</organism>
<dbReference type="Pfam" id="PF04616">
    <property type="entry name" value="Glyco_hydro_43"/>
    <property type="match status" value="1"/>
</dbReference>
<evidence type="ECO:0000256" key="2">
    <source>
        <dbReference type="ARBA" id="ARBA00022801"/>
    </source>
</evidence>
<dbReference type="InterPro" id="IPR006710">
    <property type="entry name" value="Glyco_hydro_43"/>
</dbReference>
<dbReference type="KEGG" id="fax:FUAX_49640"/>
<geneLocation type="plasmid" evidence="6 7">
    <name>pFA5</name>
</geneLocation>
<dbReference type="EMBL" id="AP025319">
    <property type="protein sequence ID" value="BDD12532.1"/>
    <property type="molecule type" value="Genomic_DNA"/>
</dbReference>
<gene>
    <name evidence="6" type="ORF">FUAX_49640</name>
</gene>
<dbReference type="GO" id="GO:0005975">
    <property type="term" value="P:carbohydrate metabolic process"/>
    <property type="evidence" value="ECO:0007669"/>
    <property type="project" value="InterPro"/>
</dbReference>
<dbReference type="Gene3D" id="2.115.10.20">
    <property type="entry name" value="Glycosyl hydrolase domain, family 43"/>
    <property type="match status" value="1"/>
</dbReference>
<dbReference type="InterPro" id="IPR023296">
    <property type="entry name" value="Glyco_hydro_beta-prop_sf"/>
</dbReference>
<name>A0AAU9D508_9BACT</name>
<dbReference type="GO" id="GO:0004553">
    <property type="term" value="F:hydrolase activity, hydrolyzing O-glycosyl compounds"/>
    <property type="evidence" value="ECO:0007669"/>
    <property type="project" value="InterPro"/>
</dbReference>
<accession>A0AAU9D508</accession>
<proteinExistence type="inferred from homology"/>
<evidence type="ECO:0000256" key="3">
    <source>
        <dbReference type="ARBA" id="ARBA00023295"/>
    </source>
</evidence>
<keyword evidence="6" id="KW-0614">Plasmid</keyword>
<evidence type="ECO:0000256" key="1">
    <source>
        <dbReference type="ARBA" id="ARBA00009865"/>
    </source>
</evidence>
<protein>
    <submittedName>
        <fullName evidence="6">Glycosyl hydrolase family 43</fullName>
    </submittedName>
</protein>
<keyword evidence="2 4" id="KW-0378">Hydrolase</keyword>
<evidence type="ECO:0000256" key="4">
    <source>
        <dbReference type="RuleBase" id="RU361187"/>
    </source>
</evidence>
<dbReference type="PANTHER" id="PTHR22925">
    <property type="entry name" value="GLYCOSYL HYDROLASE 43 FAMILY MEMBER"/>
    <property type="match status" value="1"/>
</dbReference>
<evidence type="ECO:0000313" key="7">
    <source>
        <dbReference type="Proteomes" id="UP001348817"/>
    </source>
</evidence>